<feature type="region of interest" description="Disordered" evidence="1">
    <location>
        <begin position="281"/>
        <end position="305"/>
    </location>
</feature>
<accession>A0ABS5PBE0</accession>
<organism evidence="2 3">
    <name type="scientific">Flavobacterium psychroterrae</name>
    <dbReference type="NCBI Taxonomy" id="2133767"/>
    <lineage>
        <taxon>Bacteria</taxon>
        <taxon>Pseudomonadati</taxon>
        <taxon>Bacteroidota</taxon>
        <taxon>Flavobacteriia</taxon>
        <taxon>Flavobacteriales</taxon>
        <taxon>Flavobacteriaceae</taxon>
        <taxon>Flavobacterium</taxon>
    </lineage>
</organism>
<gene>
    <name evidence="2" type="ORF">KHA90_11420</name>
</gene>
<protein>
    <submittedName>
        <fullName evidence="2">Uncharacterized protein</fullName>
    </submittedName>
</protein>
<sequence>MYTHEKNIHQKVFKSVPVSLSKTSITSQHAVELVDNRPKSIVQRKMAISNTIMSSPLKSLIPQGRQVFQRVSNLQEKTKIRAGRRKYRRRALKRIERIQLLGLRNVGQSAKARSMFGKSGVVDAKKFNRYFHGHKAMDEMMSTAVTLAHAHTLHQKGKFKAAKDIISLSDRARFPTSHMGHHVPGSRFQHPTSVKTQTYGSRGLAHGSFDRDRAKIVLAIRKPVKAIKTAIAYSMNNGAQPPYAKNSLTKFTTAKEIEEADKAHNLREDYKDYVRGGRGKEVAADEEWNPGKHRGRSVSPPRTRK</sequence>
<evidence type="ECO:0000313" key="2">
    <source>
        <dbReference type="EMBL" id="MBS7231634.1"/>
    </source>
</evidence>
<dbReference type="EMBL" id="JAGYVZ010000009">
    <property type="protein sequence ID" value="MBS7231634.1"/>
    <property type="molecule type" value="Genomic_DNA"/>
</dbReference>
<name>A0ABS5PBE0_9FLAO</name>
<evidence type="ECO:0000313" key="3">
    <source>
        <dbReference type="Proteomes" id="UP000722625"/>
    </source>
</evidence>
<dbReference type="Proteomes" id="UP000722625">
    <property type="component" value="Unassembled WGS sequence"/>
</dbReference>
<keyword evidence="3" id="KW-1185">Reference proteome</keyword>
<feature type="compositionally biased region" description="Basic residues" evidence="1">
    <location>
        <begin position="291"/>
        <end position="305"/>
    </location>
</feature>
<proteinExistence type="predicted"/>
<evidence type="ECO:0000256" key="1">
    <source>
        <dbReference type="SAM" id="MobiDB-lite"/>
    </source>
</evidence>
<comment type="caution">
    <text evidence="2">The sequence shown here is derived from an EMBL/GenBank/DDBJ whole genome shotgun (WGS) entry which is preliminary data.</text>
</comment>
<reference evidence="2 3" key="1">
    <citation type="journal article" date="2018" name="Int. J. Syst. Evol. Microbiol.">
        <title>Flavobacterium chryseum sp. nov. and Flavobacterium psychroterrae sp. nov., novel environmental bacteria isolated from Antarctica.</title>
        <authorList>
            <person name="Kralova S."/>
            <person name="Svec P."/>
            <person name="Busse H.J."/>
            <person name="Stankova E."/>
            <person name="Vaczi P."/>
            <person name="Sedlacek I."/>
        </authorList>
    </citation>
    <scope>NUCLEOTIDE SEQUENCE [LARGE SCALE GENOMIC DNA]</scope>
    <source>
        <strain evidence="2 3">CCM 8827</strain>
    </source>
</reference>
<dbReference type="RefSeq" id="WP_213299471.1">
    <property type="nucleotide sequence ID" value="NZ_JAGYVZ010000009.1"/>
</dbReference>